<dbReference type="EMBL" id="MCRM02000003">
    <property type="protein sequence ID" value="PNV76133.1"/>
    <property type="molecule type" value="Genomic_DNA"/>
</dbReference>
<proteinExistence type="predicted"/>
<name>A0ABX4YLI0_9LEPT</name>
<reference evidence="1" key="1">
    <citation type="submission" date="2018-01" db="EMBL/GenBank/DDBJ databases">
        <title>Genomic characterization of Leptospira inadai serogroup Lyme isolated from captured rat in Brazil and comparative analysis with human reference strain.</title>
        <authorList>
            <person name="Moreno L.Z."/>
            <person name="Loureiro A.P."/>
            <person name="Miraglia F."/>
            <person name="Kremer F.S."/>
            <person name="Eslabao M.R."/>
            <person name="Dellagostin O.A."/>
            <person name="Lilenbaum W."/>
            <person name="Moreno A.M."/>
        </authorList>
    </citation>
    <scope>NUCLEOTIDE SEQUENCE [LARGE SCALE GENOMIC DNA]</scope>
    <source>
        <strain evidence="1">M34/99</strain>
    </source>
</reference>
<sequence>MPLAEDRCVRFAHARQKLLDVRKTAGVEQRSTVTQESFSIAWKLHLSMFCPQSSVFRPLNSRCIRPTSVL</sequence>
<organism evidence="1 2">
    <name type="scientific">Leptospira inadai serovar Lyme</name>
    <dbReference type="NCBI Taxonomy" id="293084"/>
    <lineage>
        <taxon>Bacteria</taxon>
        <taxon>Pseudomonadati</taxon>
        <taxon>Spirochaetota</taxon>
        <taxon>Spirochaetia</taxon>
        <taxon>Leptospirales</taxon>
        <taxon>Leptospiraceae</taxon>
        <taxon>Leptospira</taxon>
    </lineage>
</organism>
<accession>A0ABX4YLI0</accession>
<keyword evidence="2" id="KW-1185">Reference proteome</keyword>
<evidence type="ECO:0000313" key="1">
    <source>
        <dbReference type="EMBL" id="PNV76133.1"/>
    </source>
</evidence>
<comment type="caution">
    <text evidence="1">The sequence shown here is derived from an EMBL/GenBank/DDBJ whole genome shotgun (WGS) entry which is preliminary data.</text>
</comment>
<gene>
    <name evidence="1" type="ORF">BES34_003750</name>
</gene>
<protein>
    <submittedName>
        <fullName evidence="1">Uncharacterized protein</fullName>
    </submittedName>
</protein>
<dbReference type="Proteomes" id="UP000094669">
    <property type="component" value="Unassembled WGS sequence"/>
</dbReference>
<evidence type="ECO:0000313" key="2">
    <source>
        <dbReference type="Proteomes" id="UP000094669"/>
    </source>
</evidence>